<dbReference type="SUPFAM" id="SSF64158">
    <property type="entry name" value="2,3-Bisphosphoglycerate-independent phosphoglycerate mutase, substrate-binding domain"/>
    <property type="match status" value="1"/>
</dbReference>
<keyword evidence="8 9" id="KW-0413">Isomerase</keyword>
<dbReference type="OrthoDB" id="9800863at2"/>
<gene>
    <name evidence="9" type="primary">gpmI</name>
    <name evidence="16" type="ORF">BN2458_PEG2008</name>
    <name evidence="17" type="ORF">LS75_003795</name>
</gene>
<comment type="catalytic activity">
    <reaction evidence="1 9">
        <text>(2R)-2-phosphoglycerate = (2R)-3-phosphoglycerate</text>
        <dbReference type="Rhea" id="RHEA:15901"/>
        <dbReference type="ChEBI" id="CHEBI:58272"/>
        <dbReference type="ChEBI" id="CHEBI:58289"/>
        <dbReference type="EC" id="5.4.2.12"/>
    </reaction>
</comment>
<feature type="binding site" evidence="9 12">
    <location>
        <position position="181"/>
    </location>
    <ligand>
        <name>substrate</name>
    </ligand>
</feature>
<dbReference type="InterPro" id="IPR011258">
    <property type="entry name" value="BPG-indep_PGM_N"/>
</dbReference>
<dbReference type="GO" id="GO:0005829">
    <property type="term" value="C:cytosol"/>
    <property type="evidence" value="ECO:0007669"/>
    <property type="project" value="TreeGrafter"/>
</dbReference>
<keyword evidence="18" id="KW-1185">Reference proteome</keyword>
<dbReference type="KEGG" id="hty:BN2458_PEG2008"/>
<feature type="binding site" evidence="9 12">
    <location>
        <position position="116"/>
    </location>
    <ligand>
        <name>substrate</name>
    </ligand>
</feature>
<dbReference type="AlphaFoldDB" id="A0A099UFI5"/>
<reference evidence="17 18" key="1">
    <citation type="journal article" date="2014" name="Genome Announc.">
        <title>Draft genome sequences of eight enterohepatic helicobacter species isolated from both laboratory and wild rodents.</title>
        <authorList>
            <person name="Sheh A."/>
            <person name="Shen Z."/>
            <person name="Fox J.G."/>
        </authorList>
    </citation>
    <scope>NUCLEOTIDE SEQUENCE [LARGE SCALE GENOMIC DNA]</scope>
    <source>
        <strain evidence="17 18">MIT 98-6810</strain>
    </source>
</reference>
<dbReference type="EMBL" id="LN907858">
    <property type="protein sequence ID" value="CUU40891.1"/>
    <property type="molecule type" value="Genomic_DNA"/>
</dbReference>
<evidence type="ECO:0000256" key="6">
    <source>
        <dbReference type="ARBA" id="ARBA00023152"/>
    </source>
</evidence>
<evidence type="ECO:0000313" key="19">
    <source>
        <dbReference type="Proteomes" id="UP000064525"/>
    </source>
</evidence>
<dbReference type="InterPro" id="IPR005995">
    <property type="entry name" value="Pgm_bpd_ind"/>
</dbReference>
<feature type="binding site" evidence="9 12">
    <location>
        <position position="319"/>
    </location>
    <ligand>
        <name>substrate</name>
    </ligand>
</feature>
<feature type="active site" description="Phosphoserine intermediate" evidence="9 11">
    <location>
        <position position="59"/>
    </location>
</feature>
<dbReference type="SUPFAM" id="SSF53649">
    <property type="entry name" value="Alkaline phosphatase-like"/>
    <property type="match status" value="1"/>
</dbReference>
<dbReference type="Proteomes" id="UP000064525">
    <property type="component" value="Chromosome I"/>
</dbReference>
<feature type="binding site" evidence="9 13">
    <location>
        <position position="59"/>
    </location>
    <ligand>
        <name>Mn(2+)</name>
        <dbReference type="ChEBI" id="CHEBI:29035"/>
        <label>2</label>
    </ligand>
</feature>
<dbReference type="FunFam" id="3.40.1450.10:FF:000002">
    <property type="entry name" value="2,3-bisphosphoglycerate-independent phosphoglycerate mutase"/>
    <property type="match status" value="1"/>
</dbReference>
<feature type="binding site" evidence="9 12">
    <location>
        <begin position="246"/>
        <end position="249"/>
    </location>
    <ligand>
        <name>substrate</name>
    </ligand>
</feature>
<dbReference type="Proteomes" id="UP000029925">
    <property type="component" value="Unassembled WGS sequence"/>
</dbReference>
<feature type="domain" description="BPG-independent PGAM N-terminal" evidence="15">
    <location>
        <begin position="79"/>
        <end position="282"/>
    </location>
</feature>
<evidence type="ECO:0000256" key="3">
    <source>
        <dbReference type="ARBA" id="ARBA00004798"/>
    </source>
</evidence>
<evidence type="ECO:0000256" key="4">
    <source>
        <dbReference type="ARBA" id="ARBA00008819"/>
    </source>
</evidence>
<keyword evidence="6 9" id="KW-0324">Glycolysis</keyword>
<dbReference type="PANTHER" id="PTHR31637:SF0">
    <property type="entry name" value="2,3-BISPHOSPHOGLYCERATE-INDEPENDENT PHOSPHOGLYCERATE MUTASE"/>
    <property type="match status" value="1"/>
</dbReference>
<dbReference type="HAMAP" id="MF_01038">
    <property type="entry name" value="GpmI"/>
    <property type="match status" value="1"/>
</dbReference>
<evidence type="ECO:0000256" key="5">
    <source>
        <dbReference type="ARBA" id="ARBA00022723"/>
    </source>
</evidence>
<feature type="binding site" evidence="9 13">
    <location>
        <position position="389"/>
    </location>
    <ligand>
        <name>Mn(2+)</name>
        <dbReference type="ChEBI" id="CHEBI:29035"/>
        <label>1</label>
    </ligand>
</feature>
<keyword evidence="7 9" id="KW-0464">Manganese</keyword>
<feature type="binding site" evidence="9 13">
    <location>
        <position position="426"/>
    </location>
    <ligand>
        <name>Mn(2+)</name>
        <dbReference type="ChEBI" id="CHEBI:29035"/>
        <label>2</label>
    </ligand>
</feature>
<proteinExistence type="inferred from homology"/>
<dbReference type="PATRIC" id="fig|76936.10.peg.1956"/>
<dbReference type="Gene3D" id="3.40.720.10">
    <property type="entry name" value="Alkaline Phosphatase, subunit A"/>
    <property type="match status" value="1"/>
</dbReference>
<dbReference type="PIRSF" id="PIRSF001492">
    <property type="entry name" value="IPGAM"/>
    <property type="match status" value="1"/>
</dbReference>
<organism evidence="16 19">
    <name type="scientific">Helicobacter typhlonius</name>
    <dbReference type="NCBI Taxonomy" id="76936"/>
    <lineage>
        <taxon>Bacteria</taxon>
        <taxon>Pseudomonadati</taxon>
        <taxon>Campylobacterota</taxon>
        <taxon>Epsilonproteobacteria</taxon>
        <taxon>Campylobacterales</taxon>
        <taxon>Helicobacteraceae</taxon>
        <taxon>Helicobacter</taxon>
    </lineage>
</organism>
<comment type="cofactor">
    <cofactor evidence="9">
        <name>Mn(2+)</name>
        <dbReference type="ChEBI" id="CHEBI:29035"/>
    </cofactor>
    <text evidence="9">Binds 2 manganese ions per subunit.</text>
</comment>
<dbReference type="InterPro" id="IPR017850">
    <property type="entry name" value="Alkaline_phosphatase_core_sf"/>
</dbReference>
<feature type="binding site" evidence="9 13">
    <location>
        <position position="427"/>
    </location>
    <ligand>
        <name>Mn(2+)</name>
        <dbReference type="ChEBI" id="CHEBI:29035"/>
        <label>2</label>
    </ligand>
</feature>
<reference evidence="16" key="3">
    <citation type="submission" date="2015-11" db="EMBL/GenBank/DDBJ databases">
        <authorList>
            <person name="Zhang Y."/>
            <person name="Guo Z."/>
        </authorList>
    </citation>
    <scope>NUCLEOTIDE SEQUENCE</scope>
    <source>
        <strain evidence="16">1</strain>
    </source>
</reference>
<dbReference type="InterPro" id="IPR006124">
    <property type="entry name" value="Metalloenzyme"/>
</dbReference>
<comment type="function">
    <text evidence="2 9">Catalyzes the interconversion of 2-phosphoglycerate and 3-phosphoglycerate.</text>
</comment>
<feature type="binding site" evidence="9 12">
    <location>
        <position position="175"/>
    </location>
    <ligand>
        <name>substrate</name>
    </ligand>
</feature>
<evidence type="ECO:0000256" key="11">
    <source>
        <dbReference type="PIRSR" id="PIRSR001492-1"/>
    </source>
</evidence>
<evidence type="ECO:0000256" key="7">
    <source>
        <dbReference type="ARBA" id="ARBA00023211"/>
    </source>
</evidence>
<dbReference type="Pfam" id="PF06415">
    <property type="entry name" value="iPGM_N"/>
    <property type="match status" value="1"/>
</dbReference>
<evidence type="ECO:0000256" key="9">
    <source>
        <dbReference type="HAMAP-Rule" id="MF_01038"/>
    </source>
</evidence>
<evidence type="ECO:0000256" key="12">
    <source>
        <dbReference type="PIRSR" id="PIRSR001492-2"/>
    </source>
</evidence>
<dbReference type="GO" id="GO:0004619">
    <property type="term" value="F:phosphoglycerate mutase activity"/>
    <property type="evidence" value="ECO:0007669"/>
    <property type="project" value="UniProtKB-UniRule"/>
</dbReference>
<evidence type="ECO:0000313" key="17">
    <source>
        <dbReference type="EMBL" id="TLD78883.1"/>
    </source>
</evidence>
<dbReference type="EC" id="5.4.2.12" evidence="9 10"/>
<dbReference type="Pfam" id="PF01676">
    <property type="entry name" value="Metalloenzyme"/>
    <property type="match status" value="1"/>
</dbReference>
<dbReference type="GO" id="GO:0006096">
    <property type="term" value="P:glycolytic process"/>
    <property type="evidence" value="ECO:0007669"/>
    <property type="project" value="UniProtKB-UniRule"/>
</dbReference>
<evidence type="ECO:0000313" key="18">
    <source>
        <dbReference type="Proteomes" id="UP000029925"/>
    </source>
</evidence>
<evidence type="ECO:0000259" key="15">
    <source>
        <dbReference type="Pfam" id="PF06415"/>
    </source>
</evidence>
<dbReference type="STRING" id="76936.BN2458_PEG2008"/>
<comment type="pathway">
    <text evidence="3 9">Carbohydrate degradation; glycolysis; pyruvate from D-glyceraldehyde 3-phosphate: step 3/5.</text>
</comment>
<feature type="binding site" evidence="9 12">
    <location>
        <begin position="145"/>
        <end position="146"/>
    </location>
    <ligand>
        <name>substrate</name>
    </ligand>
</feature>
<sequence>MKSILVITDGIGYSEKTQYNAFYHAKKPTYDYLFANVPYGMIDTFGMSVGLPEGQMGNSEVGHMCIGSGRILYQDLVRISQAIAKSEIQKNPAFLQVVQNVEVVHLCGLLSDGGVHSHIEHFKALAQILENQNKRVFLHLITDGRDVLPQSANTFITEIENLCGKNISIASIAGRFYAMDRDKRWDRVQKAYDTLVIGANPSTLSPQEYVCSLYEEGIYDEFIVPASFGGFTGIKDNEGFIFINFRSDRAREIVDALGNPNFEGFKRECVVKCHIATMTEYDANFPYPILFPKQKVQNTLAEVIAANGLKQLHTAETEKYAHVTFFLNGGREAEFEGEKRVLIPSPNVKTYDLLPQMSAAAVGDEVLKGIEEGFDFVVVNFANGDMVGHTGNFEAAKAAVEAVDKELGRIIESAKSHKYALFITSDHGNCEEMRDEQGNVLTNHTIGQVWCFCLANGVTKVANGGLNNIAPSILKVMGLDIPKEMDKPLF</sequence>
<feature type="binding site" evidence="9 13">
    <location>
        <position position="385"/>
    </location>
    <ligand>
        <name>Mn(2+)</name>
        <dbReference type="ChEBI" id="CHEBI:29035"/>
        <label>1</label>
    </ligand>
</feature>
<feature type="domain" description="Metalloenzyme" evidence="14">
    <location>
        <begin position="1"/>
        <end position="480"/>
    </location>
</feature>
<dbReference type="EMBL" id="JRPF02000003">
    <property type="protein sequence ID" value="TLD78883.1"/>
    <property type="molecule type" value="Genomic_DNA"/>
</dbReference>
<evidence type="ECO:0000256" key="8">
    <source>
        <dbReference type="ARBA" id="ARBA00023235"/>
    </source>
</evidence>
<dbReference type="InterPro" id="IPR036646">
    <property type="entry name" value="PGAM_B_sf"/>
</dbReference>
<evidence type="ECO:0000259" key="14">
    <source>
        <dbReference type="Pfam" id="PF01676"/>
    </source>
</evidence>
<accession>A0A099UFI5</accession>
<reference evidence="19" key="2">
    <citation type="submission" date="2015-11" db="EMBL/GenBank/DDBJ databases">
        <authorList>
            <person name="Anvar S.Y."/>
        </authorList>
    </citation>
    <scope>NUCLEOTIDE SEQUENCE [LARGE SCALE GENOMIC DNA]</scope>
</reference>
<dbReference type="PANTHER" id="PTHR31637">
    <property type="entry name" value="2,3-BISPHOSPHOGLYCERATE-INDEPENDENT PHOSPHOGLYCERATE MUTASE"/>
    <property type="match status" value="1"/>
</dbReference>
<evidence type="ECO:0000256" key="13">
    <source>
        <dbReference type="PIRSR" id="PIRSR001492-3"/>
    </source>
</evidence>
<feature type="binding site" evidence="9 13">
    <location>
        <position position="9"/>
    </location>
    <ligand>
        <name>Mn(2+)</name>
        <dbReference type="ChEBI" id="CHEBI:29035"/>
        <label>2</label>
    </ligand>
</feature>
<evidence type="ECO:0000313" key="16">
    <source>
        <dbReference type="EMBL" id="CUU40891.1"/>
    </source>
</evidence>
<comment type="subunit">
    <text evidence="9">Monomer.</text>
</comment>
<comment type="similarity">
    <text evidence="4 9">Belongs to the BPG-independent phosphoglycerate mutase family.</text>
</comment>
<feature type="binding site" evidence="9 13">
    <location>
        <position position="444"/>
    </location>
    <ligand>
        <name>Mn(2+)</name>
        <dbReference type="ChEBI" id="CHEBI:29035"/>
        <label>1</label>
    </ligand>
</feature>
<dbReference type="Gene3D" id="3.40.1450.10">
    <property type="entry name" value="BPG-independent phosphoglycerate mutase, domain B"/>
    <property type="match status" value="1"/>
</dbReference>
<evidence type="ECO:0000256" key="2">
    <source>
        <dbReference type="ARBA" id="ARBA00002315"/>
    </source>
</evidence>
<dbReference type="GO" id="GO:0006007">
    <property type="term" value="P:glucose catabolic process"/>
    <property type="evidence" value="ECO:0007669"/>
    <property type="project" value="InterPro"/>
</dbReference>
<dbReference type="UniPathway" id="UPA00109">
    <property type="reaction ID" value="UER00186"/>
</dbReference>
<evidence type="ECO:0000256" key="10">
    <source>
        <dbReference type="NCBIfam" id="TIGR01307"/>
    </source>
</evidence>
<dbReference type="NCBIfam" id="TIGR01307">
    <property type="entry name" value="pgm_bpd_ind"/>
    <property type="match status" value="1"/>
</dbReference>
<name>A0A099UFI5_9HELI</name>
<dbReference type="CDD" id="cd16010">
    <property type="entry name" value="iPGM"/>
    <property type="match status" value="1"/>
</dbReference>
<protein>
    <recommendedName>
        <fullName evidence="9 10">2,3-bisphosphoglycerate-independent phosphoglycerate mutase</fullName>
        <shortName evidence="9">BPG-independent PGAM</shortName>
        <shortName evidence="9">Phosphoglyceromutase</shortName>
        <shortName evidence="9">iPGM</shortName>
        <ecNumber evidence="9 10">5.4.2.12</ecNumber>
    </recommendedName>
</protein>
<evidence type="ECO:0000256" key="1">
    <source>
        <dbReference type="ARBA" id="ARBA00000370"/>
    </source>
</evidence>
<dbReference type="GO" id="GO:0030145">
    <property type="term" value="F:manganese ion binding"/>
    <property type="evidence" value="ECO:0007669"/>
    <property type="project" value="UniProtKB-UniRule"/>
</dbReference>
<keyword evidence="5 9" id="KW-0479">Metal-binding</keyword>